<comment type="caution">
    <text evidence="2">The sequence shown here is derived from an EMBL/GenBank/DDBJ whole genome shotgun (WGS) entry which is preliminary data.</text>
</comment>
<sequence>MATNKPLPFTLPNEGDSPRPAPTFPVSYQRTRLPLPSSRPPPRATRSSTPLAPWASSAPFHHAISPLQISPTPTLPPTSPEVPTPALNPDSQAPPDDQDPDIDTPTESEVASDYEPSEISSQGTIAQDFDFFVARVRRKLTQVLLRSHQAHTHWAIGEYLRHFLATSLEKLAMAVDPWDLRRIVDNTLGNILLAALGRTPQFRPGPLWSRYYLDQMYHAVWRFAQDRAAREKQRVDERLRLRMEIERKTTTERETTGEGSTDGSVEEAENAADSDPGDSETGAESDSRHGGSGEGSDEDVDETESEGSGYESETETEIKREPKSESESESDFLRAHSPERLRRWFGPGYLHGRHSGTGDN</sequence>
<reference evidence="2" key="1">
    <citation type="submission" date="2021-03" db="EMBL/GenBank/DDBJ databases">
        <authorList>
            <person name="Tagirdzhanova G."/>
        </authorList>
    </citation>
    <scope>NUCLEOTIDE SEQUENCE</scope>
</reference>
<accession>A0A8H3IFN9</accession>
<feature type="compositionally biased region" description="Acidic residues" evidence="1">
    <location>
        <begin position="264"/>
        <end position="283"/>
    </location>
</feature>
<feature type="compositionally biased region" description="Pro residues" evidence="1">
    <location>
        <begin position="73"/>
        <end position="83"/>
    </location>
</feature>
<feature type="region of interest" description="Disordered" evidence="1">
    <location>
        <begin position="1"/>
        <end position="120"/>
    </location>
</feature>
<evidence type="ECO:0000313" key="2">
    <source>
        <dbReference type="EMBL" id="CAF9926317.1"/>
    </source>
</evidence>
<dbReference type="Proteomes" id="UP000664521">
    <property type="component" value="Unassembled WGS sequence"/>
</dbReference>
<protein>
    <submittedName>
        <fullName evidence="2">Uncharacterized protein</fullName>
    </submittedName>
</protein>
<feature type="compositionally biased region" description="Basic and acidic residues" evidence="1">
    <location>
        <begin position="316"/>
        <end position="342"/>
    </location>
</feature>
<feature type="compositionally biased region" description="Acidic residues" evidence="1">
    <location>
        <begin position="295"/>
        <end position="305"/>
    </location>
</feature>
<evidence type="ECO:0000313" key="3">
    <source>
        <dbReference type="Proteomes" id="UP000664521"/>
    </source>
</evidence>
<dbReference type="AlphaFoldDB" id="A0A8H3IFN9"/>
<feature type="compositionally biased region" description="Low complexity" evidence="1">
    <location>
        <begin position="84"/>
        <end position="95"/>
    </location>
</feature>
<dbReference type="EMBL" id="CAJPDS010000041">
    <property type="protein sequence ID" value="CAF9926317.1"/>
    <property type="molecule type" value="Genomic_DNA"/>
</dbReference>
<feature type="region of interest" description="Disordered" evidence="1">
    <location>
        <begin position="246"/>
        <end position="360"/>
    </location>
</feature>
<keyword evidence="3" id="KW-1185">Reference proteome</keyword>
<evidence type="ECO:0000256" key="1">
    <source>
        <dbReference type="SAM" id="MobiDB-lite"/>
    </source>
</evidence>
<gene>
    <name evidence="2" type="ORF">HETSPECPRED_006303</name>
</gene>
<name>A0A8H3IFN9_9LECA</name>
<organism evidence="2 3">
    <name type="scientific">Heterodermia speciosa</name>
    <dbReference type="NCBI Taxonomy" id="116794"/>
    <lineage>
        <taxon>Eukaryota</taxon>
        <taxon>Fungi</taxon>
        <taxon>Dikarya</taxon>
        <taxon>Ascomycota</taxon>
        <taxon>Pezizomycotina</taxon>
        <taxon>Lecanoromycetes</taxon>
        <taxon>OSLEUM clade</taxon>
        <taxon>Lecanoromycetidae</taxon>
        <taxon>Caliciales</taxon>
        <taxon>Physciaceae</taxon>
        <taxon>Heterodermia</taxon>
    </lineage>
</organism>
<feature type="compositionally biased region" description="Basic and acidic residues" evidence="1">
    <location>
        <begin position="246"/>
        <end position="256"/>
    </location>
</feature>
<feature type="compositionally biased region" description="Acidic residues" evidence="1">
    <location>
        <begin position="96"/>
        <end position="116"/>
    </location>
</feature>
<proteinExistence type="predicted"/>